<evidence type="ECO:0000313" key="3">
    <source>
        <dbReference type="Proteomes" id="UP000568022"/>
    </source>
</evidence>
<organism evidence="2 3">
    <name type="scientific">Streptomyces griseoloalbus</name>
    <dbReference type="NCBI Taxonomy" id="67303"/>
    <lineage>
        <taxon>Bacteria</taxon>
        <taxon>Bacillati</taxon>
        <taxon>Actinomycetota</taxon>
        <taxon>Actinomycetes</taxon>
        <taxon>Kitasatosporales</taxon>
        <taxon>Streptomycetaceae</taxon>
        <taxon>Streptomyces</taxon>
    </lineage>
</organism>
<feature type="transmembrane region" description="Helical" evidence="1">
    <location>
        <begin position="80"/>
        <end position="98"/>
    </location>
</feature>
<dbReference type="EMBL" id="JACHJE010000001">
    <property type="protein sequence ID" value="MBB5123606.1"/>
    <property type="molecule type" value="Genomic_DNA"/>
</dbReference>
<proteinExistence type="predicted"/>
<evidence type="ECO:0000256" key="1">
    <source>
        <dbReference type="SAM" id="Phobius"/>
    </source>
</evidence>
<protein>
    <recommendedName>
        <fullName evidence="4">Integral membrane protein</fullName>
    </recommendedName>
</protein>
<feature type="transmembrane region" description="Helical" evidence="1">
    <location>
        <begin position="12"/>
        <end position="31"/>
    </location>
</feature>
<feature type="transmembrane region" description="Helical" evidence="1">
    <location>
        <begin position="51"/>
        <end position="73"/>
    </location>
</feature>
<keyword evidence="1" id="KW-0472">Membrane</keyword>
<comment type="caution">
    <text evidence="2">The sequence shown here is derived from an EMBL/GenBank/DDBJ whole genome shotgun (WGS) entry which is preliminary data.</text>
</comment>
<keyword evidence="1" id="KW-1133">Transmembrane helix</keyword>
<keyword evidence="1" id="KW-0812">Transmembrane</keyword>
<accession>A0A7W8BHS9</accession>
<evidence type="ECO:0008006" key="4">
    <source>
        <dbReference type="Google" id="ProtNLM"/>
    </source>
</evidence>
<name>A0A7W8BHS9_9ACTN</name>
<reference evidence="2 3" key="1">
    <citation type="submission" date="2020-08" db="EMBL/GenBank/DDBJ databases">
        <title>Genomic Encyclopedia of Type Strains, Phase III (KMG-III): the genomes of soil and plant-associated and newly described type strains.</title>
        <authorList>
            <person name="Whitman W."/>
        </authorList>
    </citation>
    <scope>NUCLEOTIDE SEQUENCE [LARGE SCALE GENOMIC DNA]</scope>
    <source>
        <strain evidence="2 3">CECT 3226</strain>
    </source>
</reference>
<gene>
    <name evidence="2" type="ORF">FHS32_000318</name>
</gene>
<dbReference type="AlphaFoldDB" id="A0A7W8BHS9"/>
<dbReference type="Proteomes" id="UP000568022">
    <property type="component" value="Unassembled WGS sequence"/>
</dbReference>
<evidence type="ECO:0000313" key="2">
    <source>
        <dbReference type="EMBL" id="MBB5123606.1"/>
    </source>
</evidence>
<sequence length="100" mass="10189">MSNPSTGPQVGVGIALLVIDLLAVALLLYGYGIHGWADGYNGGNTPEAPRFAWRAMWCLAGGAAVTGGGLLAVRWHIPGTVQILILGGGAMLFASLAARS</sequence>
<keyword evidence="3" id="KW-1185">Reference proteome</keyword>